<evidence type="ECO:0000256" key="7">
    <source>
        <dbReference type="ARBA" id="ARBA00022884"/>
    </source>
</evidence>
<dbReference type="PROSITE" id="PS51625">
    <property type="entry name" value="SAM_MT_TRMB"/>
    <property type="match status" value="1"/>
</dbReference>
<dbReference type="InterPro" id="IPR025763">
    <property type="entry name" value="Trm8_euk"/>
</dbReference>
<feature type="binding site" evidence="9">
    <location>
        <position position="216"/>
    </location>
    <ligand>
        <name>S-adenosyl-L-methionine</name>
        <dbReference type="ChEBI" id="CHEBI:59789"/>
    </ligand>
</feature>
<evidence type="ECO:0000256" key="1">
    <source>
        <dbReference type="ARBA" id="ARBA00000142"/>
    </source>
</evidence>
<reference evidence="10" key="1">
    <citation type="submission" date="2020-07" db="EMBL/GenBank/DDBJ databases">
        <title>Draft Genome Sequence of a Deep-Sea Yeast, Naganishia (Cryptococcus) liquefaciens strain N6.</title>
        <authorList>
            <person name="Han Y.W."/>
            <person name="Kajitani R."/>
            <person name="Morimoto H."/>
            <person name="Parhat M."/>
            <person name="Tsubouchi H."/>
            <person name="Bakenova O."/>
            <person name="Ogata M."/>
            <person name="Argunhan B."/>
            <person name="Aoki R."/>
            <person name="Kajiwara S."/>
            <person name="Itoh T."/>
            <person name="Iwasaki H."/>
        </authorList>
    </citation>
    <scope>NUCLEOTIDE SEQUENCE</scope>
    <source>
        <strain evidence="10">N6</strain>
    </source>
</reference>
<dbReference type="GO" id="GO:0005634">
    <property type="term" value="C:nucleus"/>
    <property type="evidence" value="ECO:0007669"/>
    <property type="project" value="UniProtKB-SubCell"/>
</dbReference>
<evidence type="ECO:0000256" key="2">
    <source>
        <dbReference type="ARBA" id="ARBA00022555"/>
    </source>
</evidence>
<proteinExistence type="inferred from homology"/>
<dbReference type="GO" id="GO:0043527">
    <property type="term" value="C:tRNA methyltransferase complex"/>
    <property type="evidence" value="ECO:0007669"/>
    <property type="project" value="TreeGrafter"/>
</dbReference>
<evidence type="ECO:0000256" key="4">
    <source>
        <dbReference type="ARBA" id="ARBA00022679"/>
    </source>
</evidence>
<comment type="caution">
    <text evidence="10">The sequence shown here is derived from an EMBL/GenBank/DDBJ whole genome shotgun (WGS) entry which is preliminary data.</text>
</comment>
<evidence type="ECO:0000256" key="3">
    <source>
        <dbReference type="ARBA" id="ARBA00022603"/>
    </source>
</evidence>
<evidence type="ECO:0000313" key="10">
    <source>
        <dbReference type="EMBL" id="GHJ88190.1"/>
    </source>
</evidence>
<name>A0A8H3TVW8_9TREE</name>
<sequence length="340" mass="38174">MDESATTTATKLTQRTLPDGTPLLRLPQKRFYRQRAHANVFNDHQLNYPSSPAEMSWQPFYPSFPATARVKFADIGCGFGGLLTALAPLFPETLMLGMEIRISVTAYVDARIRALRQIQGLLREGKDVEGNVKGEVVEGDTASTTTAAVVAAEEVNEDGATADEIREDKREAAENEHATKHLIPGGYQNVGVIRANAMKHLPNFFEKGQLEKIFFLFPDPHFKRSKHKARIITTTLLAEYAYVLQPGGILYTVTDVKDLHDWMMHHLNLHPSFEYIPTEQLLEANDPVLHSAMTSTEEGIKVERNKGQKWAGCFRRKEDPVEVPVEDKAPAVKRRVVRKV</sequence>
<dbReference type="InterPro" id="IPR003358">
    <property type="entry name" value="tRNA_(Gua-N-7)_MeTrfase_Trmb"/>
</dbReference>
<feature type="binding site" evidence="9">
    <location>
        <position position="76"/>
    </location>
    <ligand>
        <name>S-adenosyl-L-methionine</name>
        <dbReference type="ChEBI" id="CHEBI:59789"/>
    </ligand>
</feature>
<evidence type="ECO:0000256" key="8">
    <source>
        <dbReference type="ARBA" id="ARBA00023242"/>
    </source>
</evidence>
<comment type="subunit">
    <text evidence="9">Forms a complex with TRM82.</text>
</comment>
<keyword evidence="4 9" id="KW-0808">Transferase</keyword>
<dbReference type="EMBL" id="BLZA01000030">
    <property type="protein sequence ID" value="GHJ88190.1"/>
    <property type="molecule type" value="Genomic_DNA"/>
</dbReference>
<evidence type="ECO:0000256" key="6">
    <source>
        <dbReference type="ARBA" id="ARBA00022694"/>
    </source>
</evidence>
<protein>
    <recommendedName>
        <fullName evidence="9">tRNA (guanine-N(7)-)-methyltransferase</fullName>
        <ecNumber evidence="9">2.1.1.33</ecNumber>
    </recommendedName>
    <alternativeName>
        <fullName evidence="9">Transfer RNA methyltransferase 8</fullName>
    </alternativeName>
    <alternativeName>
        <fullName evidence="9">tRNA (guanine(46)-N(7))-methyltransferase</fullName>
    </alternativeName>
    <alternativeName>
        <fullName evidence="9">tRNA(m7G46)-methyltransferase</fullName>
    </alternativeName>
</protein>
<evidence type="ECO:0000256" key="9">
    <source>
        <dbReference type="HAMAP-Rule" id="MF_03055"/>
    </source>
</evidence>
<comment type="subcellular location">
    <subcellularLocation>
        <location evidence="9">Nucleus</location>
    </subcellularLocation>
</comment>
<keyword evidence="7 9" id="KW-0694">RNA-binding</keyword>
<evidence type="ECO:0000313" key="11">
    <source>
        <dbReference type="Proteomes" id="UP000620104"/>
    </source>
</evidence>
<organism evidence="10 11">
    <name type="scientific">Naganishia liquefaciens</name>
    <dbReference type="NCBI Taxonomy" id="104408"/>
    <lineage>
        <taxon>Eukaryota</taxon>
        <taxon>Fungi</taxon>
        <taxon>Dikarya</taxon>
        <taxon>Basidiomycota</taxon>
        <taxon>Agaricomycotina</taxon>
        <taxon>Tremellomycetes</taxon>
        <taxon>Filobasidiales</taxon>
        <taxon>Filobasidiaceae</taxon>
        <taxon>Naganishia</taxon>
    </lineage>
</organism>
<keyword evidence="8 9" id="KW-0539">Nucleus</keyword>
<dbReference type="InterPro" id="IPR029063">
    <property type="entry name" value="SAM-dependent_MTases_sf"/>
</dbReference>
<keyword evidence="3 9" id="KW-0489">Methyltransferase</keyword>
<evidence type="ECO:0000256" key="5">
    <source>
        <dbReference type="ARBA" id="ARBA00022691"/>
    </source>
</evidence>
<keyword evidence="11" id="KW-1185">Reference proteome</keyword>
<keyword evidence="6 9" id="KW-0819">tRNA processing</keyword>
<dbReference type="EC" id="2.1.1.33" evidence="9"/>
<feature type="binding site" evidence="9">
    <location>
        <begin position="196"/>
        <end position="197"/>
    </location>
    <ligand>
        <name>S-adenosyl-L-methionine</name>
        <dbReference type="ChEBI" id="CHEBI:59789"/>
    </ligand>
</feature>
<dbReference type="GO" id="GO:0000049">
    <property type="term" value="F:tRNA binding"/>
    <property type="evidence" value="ECO:0007669"/>
    <property type="project" value="UniProtKB-UniRule"/>
</dbReference>
<dbReference type="PANTHER" id="PTHR23417:SF16">
    <property type="entry name" value="TRNA (GUANINE-N(7)-)-METHYLTRANSFERASE"/>
    <property type="match status" value="1"/>
</dbReference>
<comment type="similarity">
    <text evidence="9">Belongs to the class I-like SAM-binding methyltransferase superfamily. TrmB family.</text>
</comment>
<dbReference type="UniPathway" id="UPA00989"/>
<dbReference type="GO" id="GO:0008176">
    <property type="term" value="F:tRNA (guanine(46)-N7)-methyltransferase activity"/>
    <property type="evidence" value="ECO:0007669"/>
    <property type="project" value="UniProtKB-UniRule"/>
</dbReference>
<feature type="binding site" evidence="9">
    <location>
        <begin position="99"/>
        <end position="100"/>
    </location>
    <ligand>
        <name>S-adenosyl-L-methionine</name>
        <dbReference type="ChEBI" id="CHEBI:59789"/>
    </ligand>
</feature>
<dbReference type="AlphaFoldDB" id="A0A8H3TVW8"/>
<dbReference type="PANTHER" id="PTHR23417">
    <property type="entry name" value="3-DEOXY-D-MANNO-OCTULOSONIC-ACID TRANSFERASE/TRNA GUANINE-N 7 - -METHYLTRANSFERASE"/>
    <property type="match status" value="1"/>
</dbReference>
<feature type="active site" evidence="9">
    <location>
        <position position="219"/>
    </location>
</feature>
<comment type="catalytic activity">
    <reaction evidence="1 9">
        <text>guanosine(46) in tRNA + S-adenosyl-L-methionine = N(7)-methylguanosine(46) in tRNA + S-adenosyl-L-homocysteine</text>
        <dbReference type="Rhea" id="RHEA:42708"/>
        <dbReference type="Rhea" id="RHEA-COMP:10188"/>
        <dbReference type="Rhea" id="RHEA-COMP:10189"/>
        <dbReference type="ChEBI" id="CHEBI:57856"/>
        <dbReference type="ChEBI" id="CHEBI:59789"/>
        <dbReference type="ChEBI" id="CHEBI:74269"/>
        <dbReference type="ChEBI" id="CHEBI:74480"/>
        <dbReference type="EC" id="2.1.1.33"/>
    </reaction>
</comment>
<keyword evidence="5 9" id="KW-0949">S-adenosyl-L-methionine</keyword>
<comment type="pathway">
    <text evidence="9">tRNA modification; N(7)-methylguanine-tRNA biosynthesis.</text>
</comment>
<dbReference type="HAMAP" id="MF_03055">
    <property type="entry name" value="tRNA_methyltr_TrmB_euk"/>
    <property type="match status" value="1"/>
</dbReference>
<keyword evidence="2 9" id="KW-0820">tRNA-binding</keyword>
<accession>A0A8H3TVW8</accession>
<dbReference type="Proteomes" id="UP000620104">
    <property type="component" value="Unassembled WGS sequence"/>
</dbReference>
<feature type="binding site" evidence="9">
    <location>
        <begin position="296"/>
        <end position="298"/>
    </location>
    <ligand>
        <name>S-adenosyl-L-methionine</name>
        <dbReference type="ChEBI" id="CHEBI:59789"/>
    </ligand>
</feature>
<dbReference type="Pfam" id="PF02390">
    <property type="entry name" value="Methyltransf_4"/>
    <property type="match status" value="2"/>
</dbReference>
<gene>
    <name evidence="9" type="primary">TRM8</name>
    <name evidence="10" type="ORF">NliqN6_4592</name>
</gene>
<dbReference type="SUPFAM" id="SSF53335">
    <property type="entry name" value="S-adenosyl-L-methionine-dependent methyltransferases"/>
    <property type="match status" value="1"/>
</dbReference>
<dbReference type="Gene3D" id="3.40.50.150">
    <property type="entry name" value="Vaccinia Virus protein VP39"/>
    <property type="match status" value="1"/>
</dbReference>
<dbReference type="OrthoDB" id="47276at2759"/>
<comment type="function">
    <text evidence="9">Catalyzes the formation of N(7)-methylguanine at position 46 (m7G46) in tRNA.</text>
</comment>